<gene>
    <name evidence="1" type="ORF">Mal48_43940</name>
</gene>
<evidence type="ECO:0008006" key="3">
    <source>
        <dbReference type="Google" id="ProtNLM"/>
    </source>
</evidence>
<reference evidence="1 2" key="1">
    <citation type="submission" date="2019-02" db="EMBL/GenBank/DDBJ databases">
        <title>Deep-cultivation of Planctomycetes and their phenomic and genomic characterization uncovers novel biology.</title>
        <authorList>
            <person name="Wiegand S."/>
            <person name="Jogler M."/>
            <person name="Boedeker C."/>
            <person name="Pinto D."/>
            <person name="Vollmers J."/>
            <person name="Rivas-Marin E."/>
            <person name="Kohn T."/>
            <person name="Peeters S.H."/>
            <person name="Heuer A."/>
            <person name="Rast P."/>
            <person name="Oberbeckmann S."/>
            <person name="Bunk B."/>
            <person name="Jeske O."/>
            <person name="Meyerdierks A."/>
            <person name="Storesund J.E."/>
            <person name="Kallscheuer N."/>
            <person name="Luecker S."/>
            <person name="Lage O.M."/>
            <person name="Pohl T."/>
            <person name="Merkel B.J."/>
            <person name="Hornburger P."/>
            <person name="Mueller R.-W."/>
            <person name="Bruemmer F."/>
            <person name="Labrenz M."/>
            <person name="Spormann A.M."/>
            <person name="Op den Camp H."/>
            <person name="Overmann J."/>
            <person name="Amann R."/>
            <person name="Jetten M.S.M."/>
            <person name="Mascher T."/>
            <person name="Medema M.H."/>
            <person name="Devos D.P."/>
            <person name="Kaster A.-K."/>
            <person name="Ovreas L."/>
            <person name="Rohde M."/>
            <person name="Galperin M.Y."/>
            <person name="Jogler C."/>
        </authorList>
    </citation>
    <scope>NUCLEOTIDE SEQUENCE [LARGE SCALE GENOMIC DNA]</scope>
    <source>
        <strain evidence="1 2">Mal48</strain>
    </source>
</reference>
<dbReference type="AlphaFoldDB" id="A0A517QU00"/>
<evidence type="ECO:0000313" key="2">
    <source>
        <dbReference type="Proteomes" id="UP000315724"/>
    </source>
</evidence>
<dbReference type="KEGG" id="tpol:Mal48_43940"/>
<dbReference type="Gene3D" id="3.10.20.30">
    <property type="match status" value="1"/>
</dbReference>
<dbReference type="OrthoDB" id="287342at2"/>
<evidence type="ECO:0000313" key="1">
    <source>
        <dbReference type="EMBL" id="QDT35119.1"/>
    </source>
</evidence>
<dbReference type="InterPro" id="IPR012675">
    <property type="entry name" value="Beta-grasp_dom_sf"/>
</dbReference>
<accession>A0A517QU00</accession>
<dbReference type="SUPFAM" id="SSF54285">
    <property type="entry name" value="MoaD/ThiS"/>
    <property type="match status" value="1"/>
</dbReference>
<dbReference type="InterPro" id="IPR016155">
    <property type="entry name" value="Mopterin_synth/thiamin_S_b"/>
</dbReference>
<protein>
    <recommendedName>
        <fullName evidence="3">ThiS family protein</fullName>
    </recommendedName>
</protein>
<keyword evidence="2" id="KW-1185">Reference proteome</keyword>
<dbReference type="CDD" id="cd17040">
    <property type="entry name" value="Ubl_MoaD_like"/>
    <property type="match status" value="1"/>
</dbReference>
<dbReference type="EMBL" id="CP036267">
    <property type="protein sequence ID" value="QDT35119.1"/>
    <property type="molecule type" value="Genomic_DNA"/>
</dbReference>
<organism evidence="1 2">
    <name type="scientific">Thalassoglobus polymorphus</name>
    <dbReference type="NCBI Taxonomy" id="2527994"/>
    <lineage>
        <taxon>Bacteria</taxon>
        <taxon>Pseudomonadati</taxon>
        <taxon>Planctomycetota</taxon>
        <taxon>Planctomycetia</taxon>
        <taxon>Planctomycetales</taxon>
        <taxon>Planctomycetaceae</taxon>
        <taxon>Thalassoglobus</taxon>
    </lineage>
</organism>
<sequence length="88" mass="9575">MPQIKVEFFGVPRLKAKVPFTHVEAGNVTEMLNALVREVPEFTQACVDEGQLSSECLLSINGVQFTRDVSTPLREGDEVLILSADVGG</sequence>
<proteinExistence type="predicted"/>
<dbReference type="Proteomes" id="UP000315724">
    <property type="component" value="Chromosome"/>
</dbReference>
<name>A0A517QU00_9PLAN</name>
<dbReference type="RefSeq" id="WP_145204170.1">
    <property type="nucleotide sequence ID" value="NZ_CP036267.1"/>
</dbReference>